<accession>A0A7X2XG98</accession>
<keyword evidence="8" id="KW-1185">Reference proteome</keyword>
<evidence type="ECO:0000256" key="4">
    <source>
        <dbReference type="ARBA" id="ARBA00022840"/>
    </source>
</evidence>
<dbReference type="PANTHER" id="PTHR42734">
    <property type="entry name" value="METAL TRANSPORT SYSTEM ATP-BINDING PROTEIN TM_0124-RELATED"/>
    <property type="match status" value="1"/>
</dbReference>
<reference evidence="8 9" key="1">
    <citation type="journal article" date="2019" name="Nat. Med.">
        <title>A library of human gut bacterial isolates paired with longitudinal multiomics data enables mechanistic microbiome research.</title>
        <authorList>
            <person name="Poyet M."/>
            <person name="Groussin M."/>
            <person name="Gibbons S.M."/>
            <person name="Avila-Pacheco J."/>
            <person name="Jiang X."/>
            <person name="Kearney S.M."/>
            <person name="Perrotta A.R."/>
            <person name="Berdy B."/>
            <person name="Zhao S."/>
            <person name="Lieberman T.D."/>
            <person name="Swanson P.K."/>
            <person name="Smith M."/>
            <person name="Roesemann S."/>
            <person name="Alexander J.E."/>
            <person name="Rich S.A."/>
            <person name="Livny J."/>
            <person name="Vlamakis H."/>
            <person name="Clish C."/>
            <person name="Bullock K."/>
            <person name="Deik A."/>
            <person name="Scott J."/>
            <person name="Pierce K.A."/>
            <person name="Xavier R.J."/>
            <person name="Alm E.J."/>
        </authorList>
    </citation>
    <scope>NUCLEOTIDE SEQUENCE [LARGE SCALE GENOMIC DNA]</scope>
    <source>
        <strain evidence="6 9">BIOML-A13</strain>
        <strain evidence="7 8">BIOML-A3</strain>
    </source>
</reference>
<comment type="caution">
    <text evidence="6">The sequence shown here is derived from an EMBL/GenBank/DDBJ whole genome shotgun (WGS) entry which is preliminary data.</text>
</comment>
<evidence type="ECO:0000256" key="1">
    <source>
        <dbReference type="ARBA" id="ARBA00005417"/>
    </source>
</evidence>
<dbReference type="PROSITE" id="PS00211">
    <property type="entry name" value="ABC_TRANSPORTER_1"/>
    <property type="match status" value="1"/>
</dbReference>
<evidence type="ECO:0000313" key="6">
    <source>
        <dbReference type="EMBL" id="MTT76002.1"/>
    </source>
</evidence>
<dbReference type="CDD" id="cd03235">
    <property type="entry name" value="ABC_Metallic_Cations"/>
    <property type="match status" value="1"/>
</dbReference>
<dbReference type="EMBL" id="WNBM01000004">
    <property type="protein sequence ID" value="MTT76002.1"/>
    <property type="molecule type" value="Genomic_DNA"/>
</dbReference>
<evidence type="ECO:0000313" key="9">
    <source>
        <dbReference type="Proteomes" id="UP000484547"/>
    </source>
</evidence>
<evidence type="ECO:0000256" key="2">
    <source>
        <dbReference type="ARBA" id="ARBA00022448"/>
    </source>
</evidence>
<feature type="domain" description="ABC transporter" evidence="5">
    <location>
        <begin position="5"/>
        <end position="238"/>
    </location>
</feature>
<evidence type="ECO:0000256" key="3">
    <source>
        <dbReference type="ARBA" id="ARBA00022741"/>
    </source>
</evidence>
<name>A0A7X2XG98_9FIRM</name>
<dbReference type="AlphaFoldDB" id="A0A7X2XG98"/>
<dbReference type="EMBL" id="WNBW01000004">
    <property type="protein sequence ID" value="MTU04065.1"/>
    <property type="molecule type" value="Genomic_DNA"/>
</dbReference>
<dbReference type="GO" id="GO:0005524">
    <property type="term" value="F:ATP binding"/>
    <property type="evidence" value="ECO:0007669"/>
    <property type="project" value="UniProtKB-KW"/>
</dbReference>
<dbReference type="FunFam" id="3.40.50.300:FF:000134">
    <property type="entry name" value="Iron-enterobactin ABC transporter ATP-binding protein"/>
    <property type="match status" value="1"/>
</dbReference>
<evidence type="ECO:0000313" key="8">
    <source>
        <dbReference type="Proteomes" id="UP000443070"/>
    </source>
</evidence>
<evidence type="ECO:0000313" key="7">
    <source>
        <dbReference type="EMBL" id="MTU04065.1"/>
    </source>
</evidence>
<organism evidence="6 9">
    <name type="scientific">Phascolarctobacterium faecium</name>
    <dbReference type="NCBI Taxonomy" id="33025"/>
    <lineage>
        <taxon>Bacteria</taxon>
        <taxon>Bacillati</taxon>
        <taxon>Bacillota</taxon>
        <taxon>Negativicutes</taxon>
        <taxon>Acidaminococcales</taxon>
        <taxon>Acidaminococcaceae</taxon>
        <taxon>Phascolarctobacterium</taxon>
    </lineage>
</organism>
<protein>
    <submittedName>
        <fullName evidence="6">ATP-binding cassette domain-containing protein</fullName>
    </submittedName>
</protein>
<dbReference type="PANTHER" id="PTHR42734:SF17">
    <property type="entry name" value="METAL TRANSPORT SYSTEM ATP-BINDING PROTEIN TM_0124-RELATED"/>
    <property type="match status" value="1"/>
</dbReference>
<dbReference type="RefSeq" id="WP_113077545.1">
    <property type="nucleotide sequence ID" value="NZ_CATXSL010000008.1"/>
</dbReference>
<dbReference type="InterPro" id="IPR003593">
    <property type="entry name" value="AAA+_ATPase"/>
</dbReference>
<dbReference type="SUPFAM" id="SSF52540">
    <property type="entry name" value="P-loop containing nucleoside triphosphate hydrolases"/>
    <property type="match status" value="1"/>
</dbReference>
<evidence type="ECO:0000259" key="5">
    <source>
        <dbReference type="PROSITE" id="PS50893"/>
    </source>
</evidence>
<keyword evidence="3" id="KW-0547">Nucleotide-binding</keyword>
<dbReference type="Gene3D" id="3.40.50.300">
    <property type="entry name" value="P-loop containing nucleotide triphosphate hydrolases"/>
    <property type="match status" value="1"/>
</dbReference>
<dbReference type="InterPro" id="IPR003439">
    <property type="entry name" value="ABC_transporter-like_ATP-bd"/>
</dbReference>
<keyword evidence="4 6" id="KW-0067">ATP-binding</keyword>
<dbReference type="Proteomes" id="UP000443070">
    <property type="component" value="Unassembled WGS sequence"/>
</dbReference>
<dbReference type="InterPro" id="IPR027417">
    <property type="entry name" value="P-loop_NTPase"/>
</dbReference>
<gene>
    <name evidence="6" type="ORF">GMD11_06985</name>
    <name evidence="7" type="ORF">GMD18_06635</name>
</gene>
<comment type="similarity">
    <text evidence="1">Belongs to the ABC transporter superfamily.</text>
</comment>
<dbReference type="GO" id="GO:0016887">
    <property type="term" value="F:ATP hydrolysis activity"/>
    <property type="evidence" value="ECO:0007669"/>
    <property type="project" value="InterPro"/>
</dbReference>
<dbReference type="Proteomes" id="UP000484547">
    <property type="component" value="Unassembled WGS sequence"/>
</dbReference>
<keyword evidence="2" id="KW-0813">Transport</keyword>
<dbReference type="InterPro" id="IPR017871">
    <property type="entry name" value="ABC_transporter-like_CS"/>
</dbReference>
<proteinExistence type="inferred from homology"/>
<sequence>MENIIKINKLGYNYGEGWILHDLSVEIAQGDFVAVIGPNGAGKSTLLRLLAGILQPTSGEIELYGTPLPQFEAWEKIGYVPQNPAKQHRDFPISVKEVIGLGLLCGSSMFQKISRAGKARVETMLERFYLQELAHRKIGELSGGQQQRVFLARAMVRQPELLLLDEPATGVDPDAKIELYRMLRDINRELGVTIVMVSHDLELAAEVAHNALCLDHDVCFWGDVQQALVHRHKHGYFYR</sequence>
<dbReference type="Pfam" id="PF00005">
    <property type="entry name" value="ABC_tran"/>
    <property type="match status" value="1"/>
</dbReference>
<dbReference type="PROSITE" id="PS50893">
    <property type="entry name" value="ABC_TRANSPORTER_2"/>
    <property type="match status" value="1"/>
</dbReference>
<dbReference type="InterPro" id="IPR050153">
    <property type="entry name" value="Metal_Ion_Import_ABC"/>
</dbReference>
<dbReference type="OrthoDB" id="9806726at2"/>
<dbReference type="SMART" id="SM00382">
    <property type="entry name" value="AAA"/>
    <property type="match status" value="1"/>
</dbReference>